<comment type="function">
    <text evidence="3">Inhibits all the catalytic activities of DNA gyrase by preventing its interaction with DNA. Acts by binding directly to the C-terminal domain of GyrB, which probably disrupts DNA binding by the gyrase.</text>
</comment>
<evidence type="ECO:0000313" key="6">
    <source>
        <dbReference type="Proteomes" id="UP001157439"/>
    </source>
</evidence>
<comment type="similarity">
    <text evidence="3">Belongs to the DNA gyrase inhibitor YacG family.</text>
</comment>
<feature type="binding site" evidence="3">
    <location>
        <position position="30"/>
    </location>
    <ligand>
        <name>Zn(2+)</name>
        <dbReference type="ChEBI" id="CHEBI:29105"/>
    </ligand>
</feature>
<proteinExistence type="inferred from homology"/>
<dbReference type="Pfam" id="PF03884">
    <property type="entry name" value="YacG"/>
    <property type="match status" value="1"/>
</dbReference>
<accession>A0AA37TMB9</accession>
<dbReference type="AlphaFoldDB" id="A0AA37TMB9"/>
<dbReference type="SUPFAM" id="SSF57716">
    <property type="entry name" value="Glucocorticoid receptor-like (DNA-binding domain)"/>
    <property type="match status" value="1"/>
</dbReference>
<dbReference type="GO" id="GO:0008657">
    <property type="term" value="F:DNA topoisomerase type II (double strand cut, ATP-hydrolyzing) inhibitor activity"/>
    <property type="evidence" value="ECO:0007669"/>
    <property type="project" value="UniProtKB-UniRule"/>
</dbReference>
<sequence length="71" mass="8071">MTITVNCPHCKTPVEWGEQSPFRPFCSDRCRLIDLGQWADESHVIPGQTNPNGDLPDEFDLSDETGFFKED</sequence>
<dbReference type="HAMAP" id="MF_00649">
    <property type="entry name" value="DNA_gyrase_inhibitor_YacG"/>
    <property type="match status" value="1"/>
</dbReference>
<comment type="caution">
    <text evidence="5">The sequence shown here is derived from an EMBL/GenBank/DDBJ whole genome shotgun (WGS) entry which is preliminary data.</text>
</comment>
<feature type="binding site" evidence="3">
    <location>
        <position position="10"/>
    </location>
    <ligand>
        <name>Zn(2+)</name>
        <dbReference type="ChEBI" id="CHEBI:29105"/>
    </ligand>
</feature>
<dbReference type="PANTHER" id="PTHR36150:SF1">
    <property type="entry name" value="DNA GYRASE INHIBITOR YACG"/>
    <property type="match status" value="1"/>
</dbReference>
<dbReference type="GO" id="GO:0008270">
    <property type="term" value="F:zinc ion binding"/>
    <property type="evidence" value="ECO:0007669"/>
    <property type="project" value="UniProtKB-UniRule"/>
</dbReference>
<feature type="binding site" evidence="3">
    <location>
        <position position="7"/>
    </location>
    <ligand>
        <name>Zn(2+)</name>
        <dbReference type="ChEBI" id="CHEBI:29105"/>
    </ligand>
</feature>
<dbReference type="PANTHER" id="PTHR36150">
    <property type="entry name" value="DNA GYRASE INHIBITOR YACG"/>
    <property type="match status" value="1"/>
</dbReference>
<dbReference type="NCBIfam" id="NF001638">
    <property type="entry name" value="PRK00418.1"/>
    <property type="match status" value="1"/>
</dbReference>
<dbReference type="Gene3D" id="3.30.50.10">
    <property type="entry name" value="Erythroid Transcription Factor GATA-1, subunit A"/>
    <property type="match status" value="1"/>
</dbReference>
<dbReference type="Proteomes" id="UP001157439">
    <property type="component" value="Unassembled WGS sequence"/>
</dbReference>
<keyword evidence="1 3" id="KW-0479">Metal-binding</keyword>
<comment type="subunit">
    <text evidence="3">Interacts with GyrB.</text>
</comment>
<protein>
    <recommendedName>
        <fullName evidence="3">DNA gyrase inhibitor YacG</fullName>
    </recommendedName>
</protein>
<dbReference type="InterPro" id="IPR013088">
    <property type="entry name" value="Znf_NHR/GATA"/>
</dbReference>
<dbReference type="GO" id="GO:0006355">
    <property type="term" value="P:regulation of DNA-templated transcription"/>
    <property type="evidence" value="ECO:0007669"/>
    <property type="project" value="InterPro"/>
</dbReference>
<reference evidence="5 6" key="1">
    <citation type="journal article" date="2014" name="Int. J. Syst. Evol. Microbiol.">
        <title>Complete genome sequence of Corynebacterium casei LMG S-19264T (=DSM 44701T), isolated from a smear-ripened cheese.</title>
        <authorList>
            <consortium name="US DOE Joint Genome Institute (JGI-PGF)"/>
            <person name="Walter F."/>
            <person name="Albersmeier A."/>
            <person name="Kalinowski J."/>
            <person name="Ruckert C."/>
        </authorList>
    </citation>
    <scope>NUCLEOTIDE SEQUENCE [LARGE SCALE GENOMIC DNA]</scope>
    <source>
        <strain evidence="5 6">NBRC 112785</strain>
    </source>
</reference>
<name>A0AA37TMB9_9GAMM</name>
<evidence type="ECO:0000256" key="4">
    <source>
        <dbReference type="SAM" id="MobiDB-lite"/>
    </source>
</evidence>
<evidence type="ECO:0000256" key="3">
    <source>
        <dbReference type="HAMAP-Rule" id="MF_00649"/>
    </source>
</evidence>
<feature type="binding site" evidence="3">
    <location>
        <position position="26"/>
    </location>
    <ligand>
        <name>Zn(2+)</name>
        <dbReference type="ChEBI" id="CHEBI:29105"/>
    </ligand>
</feature>
<evidence type="ECO:0000256" key="2">
    <source>
        <dbReference type="ARBA" id="ARBA00022833"/>
    </source>
</evidence>
<dbReference type="InterPro" id="IPR005584">
    <property type="entry name" value="DNA_gyrase_inhibitor_YacG"/>
</dbReference>
<keyword evidence="6" id="KW-1185">Reference proteome</keyword>
<dbReference type="EMBL" id="BSPO01000001">
    <property type="protein sequence ID" value="GLS82253.1"/>
    <property type="molecule type" value="Genomic_DNA"/>
</dbReference>
<feature type="region of interest" description="Disordered" evidence="4">
    <location>
        <begin position="43"/>
        <end position="71"/>
    </location>
</feature>
<evidence type="ECO:0000256" key="1">
    <source>
        <dbReference type="ARBA" id="ARBA00022723"/>
    </source>
</evidence>
<organism evidence="5 6">
    <name type="scientific">Paraferrimonas haliotis</name>
    <dbReference type="NCBI Taxonomy" id="2013866"/>
    <lineage>
        <taxon>Bacteria</taxon>
        <taxon>Pseudomonadati</taxon>
        <taxon>Pseudomonadota</taxon>
        <taxon>Gammaproteobacteria</taxon>
        <taxon>Alteromonadales</taxon>
        <taxon>Ferrimonadaceae</taxon>
        <taxon>Paraferrimonas</taxon>
    </lineage>
</organism>
<comment type="cofactor">
    <cofactor evidence="3">
        <name>Zn(2+)</name>
        <dbReference type="ChEBI" id="CHEBI:29105"/>
    </cofactor>
    <text evidence="3">Binds 1 zinc ion.</text>
</comment>
<gene>
    <name evidence="3 5" type="primary">yacG</name>
    <name evidence="5" type="ORF">GCM10007894_02300</name>
</gene>
<keyword evidence="2 3" id="KW-0862">Zinc</keyword>
<dbReference type="RefSeq" id="WP_095497807.1">
    <property type="nucleotide sequence ID" value="NZ_BSPO01000001.1"/>
</dbReference>
<evidence type="ECO:0000313" key="5">
    <source>
        <dbReference type="EMBL" id="GLS82253.1"/>
    </source>
</evidence>